<sequence>MPSMPHVWQMEMLLARTPPHVTCTHHEYDAKGTTISSDDMISKSFFFRPTELSILRNYIPTHLQSCSTYELLQPDSEEQMRLMLAINAHVKFMPRLPNRYYGNCFAYPIVLSTARDLLLI</sequence>
<comment type="caution">
    <text evidence="1">The sequence shown here is derived from an EMBL/GenBank/DDBJ whole genome shotgun (WGS) entry which is preliminary data.</text>
</comment>
<reference evidence="1 2" key="2">
    <citation type="journal article" date="2022" name="Mol. Ecol. Resour.">
        <title>The genomes of chicory, endive, great burdock and yacon provide insights into Asteraceae paleo-polyploidization history and plant inulin production.</title>
        <authorList>
            <person name="Fan W."/>
            <person name="Wang S."/>
            <person name="Wang H."/>
            <person name="Wang A."/>
            <person name="Jiang F."/>
            <person name="Liu H."/>
            <person name="Zhao H."/>
            <person name="Xu D."/>
            <person name="Zhang Y."/>
        </authorList>
    </citation>
    <scope>NUCLEOTIDE SEQUENCE [LARGE SCALE GENOMIC DNA]</scope>
    <source>
        <strain evidence="2">cv. Niubang</strain>
    </source>
</reference>
<organism evidence="1 2">
    <name type="scientific">Arctium lappa</name>
    <name type="common">Greater burdock</name>
    <name type="synonym">Lappa major</name>
    <dbReference type="NCBI Taxonomy" id="4217"/>
    <lineage>
        <taxon>Eukaryota</taxon>
        <taxon>Viridiplantae</taxon>
        <taxon>Streptophyta</taxon>
        <taxon>Embryophyta</taxon>
        <taxon>Tracheophyta</taxon>
        <taxon>Spermatophyta</taxon>
        <taxon>Magnoliopsida</taxon>
        <taxon>eudicotyledons</taxon>
        <taxon>Gunneridae</taxon>
        <taxon>Pentapetalae</taxon>
        <taxon>asterids</taxon>
        <taxon>campanulids</taxon>
        <taxon>Asterales</taxon>
        <taxon>Asteraceae</taxon>
        <taxon>Carduoideae</taxon>
        <taxon>Cardueae</taxon>
        <taxon>Arctiinae</taxon>
        <taxon>Arctium</taxon>
    </lineage>
</organism>
<dbReference type="EMBL" id="CM042056">
    <property type="protein sequence ID" value="KAI3696805.1"/>
    <property type="molecule type" value="Genomic_DNA"/>
</dbReference>
<dbReference type="Proteomes" id="UP001055879">
    <property type="component" value="Linkage Group LG10"/>
</dbReference>
<protein>
    <submittedName>
        <fullName evidence="1">Uncharacterized protein</fullName>
    </submittedName>
</protein>
<reference evidence="2" key="1">
    <citation type="journal article" date="2022" name="Mol. Ecol. Resour.">
        <title>The genomes of chicory, endive, great burdock and yacon provide insights into Asteraceae palaeo-polyploidization history and plant inulin production.</title>
        <authorList>
            <person name="Fan W."/>
            <person name="Wang S."/>
            <person name="Wang H."/>
            <person name="Wang A."/>
            <person name="Jiang F."/>
            <person name="Liu H."/>
            <person name="Zhao H."/>
            <person name="Xu D."/>
            <person name="Zhang Y."/>
        </authorList>
    </citation>
    <scope>NUCLEOTIDE SEQUENCE [LARGE SCALE GENOMIC DNA]</scope>
    <source>
        <strain evidence="2">cv. Niubang</strain>
    </source>
</reference>
<gene>
    <name evidence="1" type="ORF">L6452_29365</name>
</gene>
<keyword evidence="2" id="KW-1185">Reference proteome</keyword>
<name>A0ACB8ZKY9_ARCLA</name>
<proteinExistence type="predicted"/>
<accession>A0ACB8ZKY9</accession>
<evidence type="ECO:0000313" key="1">
    <source>
        <dbReference type="EMBL" id="KAI3696805.1"/>
    </source>
</evidence>
<evidence type="ECO:0000313" key="2">
    <source>
        <dbReference type="Proteomes" id="UP001055879"/>
    </source>
</evidence>